<dbReference type="AlphaFoldDB" id="A0AAV5SCP2"/>
<feature type="compositionally biased region" description="Acidic residues" evidence="6">
    <location>
        <begin position="48"/>
        <end position="74"/>
    </location>
</feature>
<protein>
    <recommendedName>
        <fullName evidence="7">PARP catalytic domain-containing protein</fullName>
    </recommendedName>
</protein>
<name>A0AAV5SCP2_9BILA</name>
<dbReference type="InterPro" id="IPR012317">
    <property type="entry name" value="Poly(ADP-ribose)pol_cat_dom"/>
</dbReference>
<organism evidence="8 9">
    <name type="scientific">Pristionchus entomophagus</name>
    <dbReference type="NCBI Taxonomy" id="358040"/>
    <lineage>
        <taxon>Eukaryota</taxon>
        <taxon>Metazoa</taxon>
        <taxon>Ecdysozoa</taxon>
        <taxon>Nematoda</taxon>
        <taxon>Chromadorea</taxon>
        <taxon>Rhabditida</taxon>
        <taxon>Rhabditina</taxon>
        <taxon>Diplogasteromorpha</taxon>
        <taxon>Diplogasteroidea</taxon>
        <taxon>Neodiplogasteridae</taxon>
        <taxon>Pristionchus</taxon>
    </lineage>
</organism>
<dbReference type="Proteomes" id="UP001432027">
    <property type="component" value="Unassembled WGS sequence"/>
</dbReference>
<evidence type="ECO:0000256" key="6">
    <source>
        <dbReference type="SAM" id="MobiDB-lite"/>
    </source>
</evidence>
<feature type="region of interest" description="Disordered" evidence="6">
    <location>
        <begin position="1"/>
        <end position="74"/>
    </location>
</feature>
<keyword evidence="4" id="KW-0520">NAD</keyword>
<keyword evidence="1" id="KW-0328">Glycosyltransferase</keyword>
<evidence type="ECO:0000256" key="3">
    <source>
        <dbReference type="ARBA" id="ARBA00022695"/>
    </source>
</evidence>
<proteinExistence type="inferred from homology"/>
<comment type="similarity">
    <text evidence="5">Belongs to the ARTD/PARP family.</text>
</comment>
<feature type="compositionally biased region" description="Polar residues" evidence="6">
    <location>
        <begin position="35"/>
        <end position="45"/>
    </location>
</feature>
<dbReference type="GO" id="GO:0003950">
    <property type="term" value="F:NAD+ poly-ADP-ribosyltransferase activity"/>
    <property type="evidence" value="ECO:0007669"/>
    <property type="project" value="InterPro"/>
</dbReference>
<dbReference type="PANTHER" id="PTHR21328">
    <property type="entry name" value="POLY ADP-RIBOSE POLYMERASE FAMILY, MEMBER PARP"/>
    <property type="match status" value="1"/>
</dbReference>
<keyword evidence="9" id="KW-1185">Reference proteome</keyword>
<evidence type="ECO:0000256" key="5">
    <source>
        <dbReference type="ARBA" id="ARBA00024347"/>
    </source>
</evidence>
<reference evidence="8" key="1">
    <citation type="submission" date="2023-10" db="EMBL/GenBank/DDBJ databases">
        <title>Genome assembly of Pristionchus species.</title>
        <authorList>
            <person name="Yoshida K."/>
            <person name="Sommer R.J."/>
        </authorList>
    </citation>
    <scope>NUCLEOTIDE SEQUENCE</scope>
    <source>
        <strain evidence="8">RS0144</strain>
    </source>
</reference>
<feature type="domain" description="PARP catalytic" evidence="7">
    <location>
        <begin position="383"/>
        <end position="465"/>
    </location>
</feature>
<accession>A0AAV5SCP2</accession>
<keyword evidence="3" id="KW-0548">Nucleotidyltransferase</keyword>
<dbReference type="PROSITE" id="PS51059">
    <property type="entry name" value="PARP_CATALYTIC"/>
    <property type="match status" value="1"/>
</dbReference>
<keyword evidence="2" id="KW-0808">Transferase</keyword>
<dbReference type="GO" id="GO:0016779">
    <property type="term" value="F:nucleotidyltransferase activity"/>
    <property type="evidence" value="ECO:0007669"/>
    <property type="project" value="UniProtKB-KW"/>
</dbReference>
<evidence type="ECO:0000313" key="8">
    <source>
        <dbReference type="EMBL" id="GMS80630.1"/>
    </source>
</evidence>
<dbReference type="EMBL" id="BTSX01000001">
    <property type="protein sequence ID" value="GMS80630.1"/>
    <property type="molecule type" value="Genomic_DNA"/>
</dbReference>
<feature type="non-terminal residue" evidence="8">
    <location>
        <position position="465"/>
    </location>
</feature>
<gene>
    <name evidence="8" type="ORF">PENTCL1PPCAC_2805</name>
</gene>
<evidence type="ECO:0000313" key="9">
    <source>
        <dbReference type="Proteomes" id="UP001432027"/>
    </source>
</evidence>
<evidence type="ECO:0000259" key="7">
    <source>
        <dbReference type="PROSITE" id="PS51059"/>
    </source>
</evidence>
<evidence type="ECO:0000256" key="4">
    <source>
        <dbReference type="ARBA" id="ARBA00023027"/>
    </source>
</evidence>
<comment type="caution">
    <text evidence="8">The sequence shown here is derived from an EMBL/GenBank/DDBJ whole genome shotgun (WGS) entry which is preliminary data.</text>
</comment>
<evidence type="ECO:0000256" key="2">
    <source>
        <dbReference type="ARBA" id="ARBA00022679"/>
    </source>
</evidence>
<sequence length="465" mass="52316">RPTASNSKRRSHHDLMEGETEMATSVIKEEEKSNVENQESSASMNSDDQMEENEGEEESSEQEESDDEDYYDDDDMSEANEVHEYLKEDVAEAAKKWSKLERDLGIPSVQIDYSIASFEGECSVVMTINVSDLPGAALLSNVGVERPEPVVEGEEEPPTEARLAWYMWDLGEAHTIAVIVDGIHKREFRTFQRRPEVLARINSEKPSKFPIGECLKNIVKPVITNTYSLMENQSPALTGSFFSMLYEHLMERMTALTQFCLVCGAILPFGILPSICDGALCQYQYEELGLLEGLTTPRCSAPVLSLLLTAFNAAASSGRWRDILTPAPTPSDTDKLTEEAKRLYKKFGKKWNFSESGGHDVHSMLGCLMPCASEILKTPAHYRNFKDTMPNISEFVEWLVTSNESFLELVPSSLRVDYLRTEKQFLFVSDTPAKQAEFDELVKANGGKTRLLFHGSKMENWHSII</sequence>
<dbReference type="InterPro" id="IPR051838">
    <property type="entry name" value="ARTD_PARP"/>
</dbReference>
<evidence type="ECO:0000256" key="1">
    <source>
        <dbReference type="ARBA" id="ARBA00022676"/>
    </source>
</evidence>
<feature type="non-terminal residue" evidence="8">
    <location>
        <position position="1"/>
    </location>
</feature>